<comment type="catalytic activity">
    <reaction evidence="17 18">
        <text>a ubiquinone + NADH + 5 H(+)(in) = a ubiquinol + NAD(+) + 4 H(+)(out)</text>
        <dbReference type="Rhea" id="RHEA:29091"/>
        <dbReference type="Rhea" id="RHEA-COMP:9565"/>
        <dbReference type="Rhea" id="RHEA-COMP:9566"/>
        <dbReference type="ChEBI" id="CHEBI:15378"/>
        <dbReference type="ChEBI" id="CHEBI:16389"/>
        <dbReference type="ChEBI" id="CHEBI:17976"/>
        <dbReference type="ChEBI" id="CHEBI:57540"/>
        <dbReference type="ChEBI" id="CHEBI:57945"/>
        <dbReference type="EC" id="7.1.1.2"/>
    </reaction>
</comment>
<feature type="transmembrane region" description="Helical" evidence="18">
    <location>
        <begin position="57"/>
        <end position="77"/>
    </location>
</feature>
<evidence type="ECO:0000256" key="15">
    <source>
        <dbReference type="ARBA" id="ARBA00023128"/>
    </source>
</evidence>
<evidence type="ECO:0000256" key="5">
    <source>
        <dbReference type="ARBA" id="ARBA00021008"/>
    </source>
</evidence>
<evidence type="ECO:0000256" key="9">
    <source>
        <dbReference type="ARBA" id="ARBA00022792"/>
    </source>
</evidence>
<feature type="transmembrane region" description="Helical" evidence="18">
    <location>
        <begin position="125"/>
        <end position="145"/>
    </location>
</feature>
<keyword evidence="6" id="KW-0813">Transport</keyword>
<evidence type="ECO:0000256" key="8">
    <source>
        <dbReference type="ARBA" id="ARBA00022692"/>
    </source>
</evidence>
<dbReference type="CTD" id="4536"/>
<dbReference type="InterPro" id="IPR001750">
    <property type="entry name" value="ND/Mrp_TM"/>
</dbReference>
<keyword evidence="7 18" id="KW-0679">Respiratory chain</keyword>
<evidence type="ECO:0000256" key="7">
    <source>
        <dbReference type="ARBA" id="ARBA00022660"/>
    </source>
</evidence>
<dbReference type="GO" id="GO:0006120">
    <property type="term" value="P:mitochondrial electron transport, NADH to ubiquinone"/>
    <property type="evidence" value="ECO:0007669"/>
    <property type="project" value="InterPro"/>
</dbReference>
<evidence type="ECO:0000256" key="11">
    <source>
        <dbReference type="ARBA" id="ARBA00022982"/>
    </source>
</evidence>
<dbReference type="EMBL" id="AM493667">
    <property type="protein sequence ID" value="CAR82403.1"/>
    <property type="molecule type" value="Genomic_DNA"/>
</dbReference>
<reference evidence="20" key="1">
    <citation type="submission" date="2007-02" db="EMBL/GenBank/DDBJ databases">
        <title>Coleopteran suborder relationships using mitochondrial protein coding sequences.</title>
        <authorList>
            <person name="Pons J."/>
            <person name="Balke M."/>
            <person name="Ribera I."/>
        </authorList>
    </citation>
    <scope>NUCLEOTIDE SEQUENCE</scope>
</reference>
<keyword evidence="12 18" id="KW-1133">Transmembrane helix</keyword>
<keyword evidence="14 18" id="KW-0830">Ubiquinone</keyword>
<keyword evidence="8 18" id="KW-0812">Transmembrane</keyword>
<comment type="function">
    <text evidence="18">Core subunit of the mitochondrial membrane respiratory chain NADH dehydrogenase (Complex I) which catalyzes electron transfer from NADH through the respiratory chain, using ubiquinone as an electron acceptor. Essential for the catalytic activity and assembly of complex I.</text>
</comment>
<comment type="subcellular location">
    <subcellularLocation>
        <location evidence="2 18">Mitochondrion inner membrane</location>
        <topology evidence="2 18">Multi-pass membrane protein</topology>
    </subcellularLocation>
</comment>
<name>B9ZSL1_HYDGN</name>
<dbReference type="Pfam" id="PF00361">
    <property type="entry name" value="Proton_antipo_M"/>
    <property type="match status" value="1"/>
</dbReference>
<dbReference type="RefSeq" id="YP_002640600.2">
    <property type="nucleotide sequence ID" value="NC_012144.1"/>
</dbReference>
<dbReference type="PANTHER" id="PTHR46552">
    <property type="entry name" value="NADH-UBIQUINONE OXIDOREDUCTASE CHAIN 2"/>
    <property type="match status" value="1"/>
</dbReference>
<dbReference type="GeneID" id="8363880"/>
<keyword evidence="9 18" id="KW-0999">Mitochondrion inner membrane</keyword>
<evidence type="ECO:0000256" key="1">
    <source>
        <dbReference type="ARBA" id="ARBA00003257"/>
    </source>
</evidence>
<sequence>MLKNLHKFIFLSTLMMGTLISTSSYSWLGTWMGLEINLLSFIPLMNSTKNLLSSEASIKYFLVQALSSIIFLFSIIFSMTMNNFLNETIFLNNIVILIMNSALLMKMGSAPFHFWFPEVMDELNWINCMILTTWQKIAPFVLISYSLKNTSFFISIIMMCSLIGGLGGINQTSLRKILAYSSINHLSWMMAAMMISETMWMYYFLFYCFISINIMILLNNLNIYYLKQMYSAMNQNMIIKFCFISNFFSLGGLPPFLGFFPKWIIIQYLSNMNLNFLSLFMIIMTLITLFFYIRISFSGIMLNYNEMNWIYIANKSVYKNFFMFNMLFFSIFGLILMTLMFNFY</sequence>
<protein>
    <recommendedName>
        <fullName evidence="5 18">NADH-ubiquinone oxidoreductase chain 2</fullName>
        <ecNumber evidence="4 18">7.1.1.2</ecNumber>
    </recommendedName>
</protein>
<dbReference type="GO" id="GO:0008137">
    <property type="term" value="F:NADH dehydrogenase (ubiquinone) activity"/>
    <property type="evidence" value="ECO:0007669"/>
    <property type="project" value="UniProtKB-EC"/>
</dbReference>
<dbReference type="PANTHER" id="PTHR46552:SF1">
    <property type="entry name" value="NADH-UBIQUINONE OXIDOREDUCTASE CHAIN 2"/>
    <property type="match status" value="1"/>
</dbReference>
<comment type="function">
    <text evidence="1">Core subunit of the mitochondrial membrane respiratory chain NADH dehydrogenase (Complex I) that is believed to belong to the minimal assembly required for catalysis. Complex I functions in the transfer of electrons from NADH to the respiratory chain. The immediate electron acceptor for the enzyme is believed to be ubiquinone.</text>
</comment>
<dbReference type="EC" id="7.1.1.2" evidence="4 18"/>
<feature type="transmembrane region" description="Helical" evidence="18">
    <location>
        <begin position="151"/>
        <end position="170"/>
    </location>
</feature>
<keyword evidence="15 18" id="KW-0496">Mitochondrion</keyword>
<keyword evidence="13 18" id="KW-0520">NAD</keyword>
<evidence type="ECO:0000256" key="12">
    <source>
        <dbReference type="ARBA" id="ARBA00022989"/>
    </source>
</evidence>
<evidence type="ECO:0000256" key="6">
    <source>
        <dbReference type="ARBA" id="ARBA00022448"/>
    </source>
</evidence>
<keyword evidence="11 18" id="KW-0249">Electron transport</keyword>
<evidence type="ECO:0000256" key="10">
    <source>
        <dbReference type="ARBA" id="ARBA00022967"/>
    </source>
</evidence>
<feature type="transmembrane region" description="Helical" evidence="18">
    <location>
        <begin position="321"/>
        <end position="341"/>
    </location>
</feature>
<feature type="domain" description="NADH:quinone oxidoreductase/Mrp antiporter transmembrane" evidence="19">
    <location>
        <begin position="24"/>
        <end position="288"/>
    </location>
</feature>
<evidence type="ECO:0000256" key="13">
    <source>
        <dbReference type="ARBA" id="ARBA00023027"/>
    </source>
</evidence>
<evidence type="ECO:0000256" key="2">
    <source>
        <dbReference type="ARBA" id="ARBA00004448"/>
    </source>
</evidence>
<feature type="transmembrane region" description="Helical" evidence="18">
    <location>
        <begin position="277"/>
        <end position="300"/>
    </location>
</feature>
<keyword evidence="16 18" id="KW-0472">Membrane</keyword>
<feature type="transmembrane region" description="Helical" evidence="18">
    <location>
        <begin position="89"/>
        <end position="105"/>
    </location>
</feature>
<dbReference type="GO" id="GO:0005743">
    <property type="term" value="C:mitochondrial inner membrane"/>
    <property type="evidence" value="ECO:0007669"/>
    <property type="project" value="UniProtKB-SubCell"/>
</dbReference>
<feature type="transmembrane region" description="Helical" evidence="18">
    <location>
        <begin position="238"/>
        <end position="257"/>
    </location>
</feature>
<feature type="transmembrane region" description="Helical" evidence="18">
    <location>
        <begin position="201"/>
        <end position="226"/>
    </location>
</feature>
<organism evidence="20">
    <name type="scientific">Hydroscapha granulum</name>
    <name type="common">Skiff beetle</name>
    <name type="synonym">Limnebius granulum</name>
    <dbReference type="NCBI Taxonomy" id="426698"/>
    <lineage>
        <taxon>Eukaryota</taxon>
        <taxon>Metazoa</taxon>
        <taxon>Ecdysozoa</taxon>
        <taxon>Arthropoda</taxon>
        <taxon>Hexapoda</taxon>
        <taxon>Insecta</taxon>
        <taxon>Pterygota</taxon>
        <taxon>Neoptera</taxon>
        <taxon>Endopterygota</taxon>
        <taxon>Coleoptera</taxon>
        <taxon>Myxophaga</taxon>
        <taxon>Hydroscaphidae</taxon>
        <taxon>Hydroscapha</taxon>
    </lineage>
</organism>
<proteinExistence type="inferred from homology"/>
<evidence type="ECO:0000313" key="20">
    <source>
        <dbReference type="EMBL" id="CAR82403.1"/>
    </source>
</evidence>
<comment type="similarity">
    <text evidence="3 18">Belongs to the complex I subunit 2 family.</text>
</comment>
<geneLocation type="mitochondrion" evidence="20"/>
<dbReference type="InterPro" id="IPR050175">
    <property type="entry name" value="Complex_I_Subunit_2"/>
</dbReference>
<evidence type="ECO:0000256" key="16">
    <source>
        <dbReference type="ARBA" id="ARBA00023136"/>
    </source>
</evidence>
<evidence type="ECO:0000256" key="18">
    <source>
        <dbReference type="RuleBase" id="RU003403"/>
    </source>
</evidence>
<accession>B9ZSL1</accession>
<evidence type="ECO:0000256" key="17">
    <source>
        <dbReference type="ARBA" id="ARBA00049551"/>
    </source>
</evidence>
<evidence type="ECO:0000256" key="3">
    <source>
        <dbReference type="ARBA" id="ARBA00007012"/>
    </source>
</evidence>
<evidence type="ECO:0000259" key="19">
    <source>
        <dbReference type="Pfam" id="PF00361"/>
    </source>
</evidence>
<dbReference type="InterPro" id="IPR003917">
    <property type="entry name" value="NADH_UbQ_OxRdtase_chain2"/>
</dbReference>
<dbReference type="AlphaFoldDB" id="B9ZSL1"/>
<evidence type="ECO:0000256" key="4">
    <source>
        <dbReference type="ARBA" id="ARBA00012944"/>
    </source>
</evidence>
<evidence type="ECO:0000256" key="14">
    <source>
        <dbReference type="ARBA" id="ARBA00023075"/>
    </source>
</evidence>
<keyword evidence="10 18" id="KW-1278">Translocase</keyword>
<dbReference type="PRINTS" id="PR01436">
    <property type="entry name" value="NADHDHGNASE2"/>
</dbReference>